<name>A0A0F9L940_9ZZZZ</name>
<comment type="caution">
    <text evidence="1">The sequence shown here is derived from an EMBL/GenBank/DDBJ whole genome shotgun (WGS) entry which is preliminary data.</text>
</comment>
<proteinExistence type="predicted"/>
<dbReference type="AlphaFoldDB" id="A0A0F9L940"/>
<reference evidence="1" key="1">
    <citation type="journal article" date="2015" name="Nature">
        <title>Complex archaea that bridge the gap between prokaryotes and eukaryotes.</title>
        <authorList>
            <person name="Spang A."/>
            <person name="Saw J.H."/>
            <person name="Jorgensen S.L."/>
            <person name="Zaremba-Niedzwiedzka K."/>
            <person name="Martijn J."/>
            <person name="Lind A.E."/>
            <person name="van Eijk R."/>
            <person name="Schleper C."/>
            <person name="Guy L."/>
            <person name="Ettema T.J."/>
        </authorList>
    </citation>
    <scope>NUCLEOTIDE SEQUENCE</scope>
</reference>
<dbReference type="EMBL" id="LAZR01011660">
    <property type="protein sequence ID" value="KKM60535.1"/>
    <property type="molecule type" value="Genomic_DNA"/>
</dbReference>
<accession>A0A0F9L940</accession>
<evidence type="ECO:0000313" key="1">
    <source>
        <dbReference type="EMBL" id="KKM60535.1"/>
    </source>
</evidence>
<sequence>MYIKVTAGDGPNGMHGDFLCKVFPPIHFDYVAEEIGEDAVWDTDGSTLLNPGTIDFNKALNAHIEFMHLLELHPLQTTYEKNKNLFTFRYVWWIDPETGLTAVITTRNIFILGENGKTIDRVR</sequence>
<organism evidence="1">
    <name type="scientific">marine sediment metagenome</name>
    <dbReference type="NCBI Taxonomy" id="412755"/>
    <lineage>
        <taxon>unclassified sequences</taxon>
        <taxon>metagenomes</taxon>
        <taxon>ecological metagenomes</taxon>
    </lineage>
</organism>
<gene>
    <name evidence="1" type="ORF">LCGC14_1540800</name>
</gene>
<protein>
    <submittedName>
        <fullName evidence="1">Uncharacterized protein</fullName>
    </submittedName>
</protein>